<keyword evidence="2" id="KW-0238">DNA-binding</keyword>
<evidence type="ECO:0000256" key="2">
    <source>
        <dbReference type="PROSITE-ProRule" id="PRU00320"/>
    </source>
</evidence>
<evidence type="ECO:0000313" key="6">
    <source>
        <dbReference type="Proteomes" id="UP000299102"/>
    </source>
</evidence>
<dbReference type="AlphaFoldDB" id="A0A4C1SB69"/>
<dbReference type="Pfam" id="PF05225">
    <property type="entry name" value="HTH_psq"/>
    <property type="match status" value="1"/>
</dbReference>
<keyword evidence="6" id="KW-1185">Reference proteome</keyword>
<comment type="subcellular location">
    <subcellularLocation>
        <location evidence="1 2">Nucleus</location>
    </subcellularLocation>
</comment>
<gene>
    <name evidence="5" type="ORF">EVAR_93375_1</name>
</gene>
<dbReference type="OrthoDB" id="8191755at2759"/>
<name>A0A4C1SB69_EUMVA</name>
<dbReference type="SUPFAM" id="SSF46689">
    <property type="entry name" value="Homeodomain-like"/>
    <property type="match status" value="1"/>
</dbReference>
<feature type="DNA-binding region" description="H-T-H motif" evidence="2">
    <location>
        <begin position="32"/>
        <end position="52"/>
    </location>
</feature>
<keyword evidence="2" id="KW-0539">Nucleus</keyword>
<evidence type="ECO:0000313" key="5">
    <source>
        <dbReference type="EMBL" id="GBO99412.1"/>
    </source>
</evidence>
<dbReference type="GO" id="GO:0003677">
    <property type="term" value="F:DNA binding"/>
    <property type="evidence" value="ECO:0007669"/>
    <property type="project" value="UniProtKB-UniRule"/>
</dbReference>
<feature type="region of interest" description="Disordered" evidence="3">
    <location>
        <begin position="95"/>
        <end position="139"/>
    </location>
</feature>
<dbReference type="InterPro" id="IPR009057">
    <property type="entry name" value="Homeodomain-like_sf"/>
</dbReference>
<evidence type="ECO:0000259" key="4">
    <source>
        <dbReference type="PROSITE" id="PS50960"/>
    </source>
</evidence>
<proteinExistence type="predicted"/>
<dbReference type="Gene3D" id="1.10.10.60">
    <property type="entry name" value="Homeodomain-like"/>
    <property type="match status" value="1"/>
</dbReference>
<dbReference type="EMBL" id="BGZK01003272">
    <property type="protein sequence ID" value="GBO99412.1"/>
    <property type="molecule type" value="Genomic_DNA"/>
</dbReference>
<dbReference type="InterPro" id="IPR007889">
    <property type="entry name" value="HTH_Psq"/>
</dbReference>
<organism evidence="5 6">
    <name type="scientific">Eumeta variegata</name>
    <name type="common">Bagworm moth</name>
    <name type="synonym">Eumeta japonica</name>
    <dbReference type="NCBI Taxonomy" id="151549"/>
    <lineage>
        <taxon>Eukaryota</taxon>
        <taxon>Metazoa</taxon>
        <taxon>Ecdysozoa</taxon>
        <taxon>Arthropoda</taxon>
        <taxon>Hexapoda</taxon>
        <taxon>Insecta</taxon>
        <taxon>Pterygota</taxon>
        <taxon>Neoptera</taxon>
        <taxon>Endopterygota</taxon>
        <taxon>Lepidoptera</taxon>
        <taxon>Glossata</taxon>
        <taxon>Ditrysia</taxon>
        <taxon>Tineoidea</taxon>
        <taxon>Psychidae</taxon>
        <taxon>Oiketicinae</taxon>
        <taxon>Eumeta</taxon>
    </lineage>
</organism>
<evidence type="ECO:0000256" key="1">
    <source>
        <dbReference type="ARBA" id="ARBA00004123"/>
    </source>
</evidence>
<feature type="domain" description="HTH psq-type" evidence="4">
    <location>
        <begin position="4"/>
        <end position="56"/>
    </location>
</feature>
<reference evidence="5 6" key="1">
    <citation type="journal article" date="2019" name="Commun. Biol.">
        <title>The bagworm genome reveals a unique fibroin gene that provides high tensile strength.</title>
        <authorList>
            <person name="Kono N."/>
            <person name="Nakamura H."/>
            <person name="Ohtoshi R."/>
            <person name="Tomita M."/>
            <person name="Numata K."/>
            <person name="Arakawa K."/>
        </authorList>
    </citation>
    <scope>NUCLEOTIDE SEQUENCE [LARGE SCALE GENOMIC DNA]</scope>
</reference>
<accession>A0A4C1SB69</accession>
<evidence type="ECO:0000256" key="3">
    <source>
        <dbReference type="SAM" id="MobiDB-lite"/>
    </source>
</evidence>
<feature type="compositionally biased region" description="Acidic residues" evidence="3">
    <location>
        <begin position="112"/>
        <end position="130"/>
    </location>
</feature>
<dbReference type="Proteomes" id="UP000299102">
    <property type="component" value="Unassembled WGS sequence"/>
</dbReference>
<dbReference type="GO" id="GO:0005634">
    <property type="term" value="C:nucleus"/>
    <property type="evidence" value="ECO:0007669"/>
    <property type="project" value="UniProtKB-SubCell"/>
</dbReference>
<sequence>MAPTQSKHLRKDWDEEQMVKAIKMVREKKMGTLKAAKTFNVPRTTLQRLTYKTDLTPEEAAATKLGRKTVLGTQLENVLVEYDLTMESKFYGLTRKEAQNKKKKNQKGSDDKDIEGEDEEDVPLDSDTDPDPIFGDVPNSADAECMFYQQLFQRIQGRTLG</sequence>
<comment type="caution">
    <text evidence="5">The sequence shown here is derived from an EMBL/GenBank/DDBJ whole genome shotgun (WGS) entry which is preliminary data.</text>
</comment>
<dbReference type="PROSITE" id="PS50960">
    <property type="entry name" value="HTH_PSQ"/>
    <property type="match status" value="1"/>
</dbReference>
<protein>
    <recommendedName>
        <fullName evidence="4">HTH psq-type domain-containing protein</fullName>
    </recommendedName>
</protein>